<dbReference type="PANTHER" id="PTHR43537:SF45">
    <property type="entry name" value="GNTR FAMILY REGULATORY PROTEIN"/>
    <property type="match status" value="1"/>
</dbReference>
<organism evidence="1 2">
    <name type="scientific">Paenibacillus baekrokdamisoli</name>
    <dbReference type="NCBI Taxonomy" id="1712516"/>
    <lineage>
        <taxon>Bacteria</taxon>
        <taxon>Bacillati</taxon>
        <taxon>Bacillota</taxon>
        <taxon>Bacilli</taxon>
        <taxon>Bacillales</taxon>
        <taxon>Paenibacillaceae</taxon>
        <taxon>Paenibacillus</taxon>
    </lineage>
</organism>
<dbReference type="SUPFAM" id="SSF46785">
    <property type="entry name" value="Winged helix' DNA-binding domain"/>
    <property type="match status" value="1"/>
</dbReference>
<dbReference type="SUPFAM" id="SSF48008">
    <property type="entry name" value="GntR ligand-binding domain-like"/>
    <property type="match status" value="1"/>
</dbReference>
<evidence type="ECO:0000313" key="2">
    <source>
        <dbReference type="Proteomes" id="UP000275368"/>
    </source>
</evidence>
<dbReference type="Pfam" id="PF00392">
    <property type="entry name" value="GntR"/>
    <property type="match status" value="1"/>
</dbReference>
<proteinExistence type="predicted"/>
<dbReference type="RefSeq" id="WP_125655693.1">
    <property type="nucleotide sequence ID" value="NZ_AP019308.1"/>
</dbReference>
<dbReference type="InterPro" id="IPR008920">
    <property type="entry name" value="TF_FadR/GntR_C"/>
</dbReference>
<dbReference type="Proteomes" id="UP000275368">
    <property type="component" value="Chromosome"/>
</dbReference>
<keyword evidence="2" id="KW-1185">Reference proteome</keyword>
<dbReference type="InterPro" id="IPR000485">
    <property type="entry name" value="AsnC-type_HTH_dom"/>
</dbReference>
<accession>A0A3G9J6U6</accession>
<dbReference type="PROSITE" id="PS50949">
    <property type="entry name" value="HTH_GNTR"/>
    <property type="match status" value="1"/>
</dbReference>
<dbReference type="GO" id="GO:0043565">
    <property type="term" value="F:sequence-specific DNA binding"/>
    <property type="evidence" value="ECO:0007669"/>
    <property type="project" value="InterPro"/>
</dbReference>
<reference evidence="1 2" key="1">
    <citation type="submission" date="2018-11" db="EMBL/GenBank/DDBJ databases">
        <title>Complete genome sequence of Paenibacillus baekrokdamisoli strain KCTC 33723.</title>
        <authorList>
            <person name="Kang S.W."/>
            <person name="Lee K.C."/>
            <person name="Kim K.K."/>
            <person name="Kim J.S."/>
            <person name="Kim D.S."/>
            <person name="Ko S.H."/>
            <person name="Yang S.H."/>
            <person name="Lee J.S."/>
        </authorList>
    </citation>
    <scope>NUCLEOTIDE SEQUENCE [LARGE SCALE GENOMIC DNA]</scope>
    <source>
        <strain evidence="1 2">KCTC 33723</strain>
    </source>
</reference>
<dbReference type="Gene3D" id="1.20.120.530">
    <property type="entry name" value="GntR ligand-binding domain-like"/>
    <property type="match status" value="1"/>
</dbReference>
<sequence>MSEFRFEEQKNTSLRHKITDDIRKAIFQGKLKPGDRLREVEMAKQMGVSRGPIREAIRMLEQEGVINSQPYKDTMVADISVEEVEEVLLPIRLTLEIFAIRKALPNLTEQHLNNLTAIIGNMKQAADEKDLYKLVDCDLAFHEYWVTLSNVPNLLGIWTSIFNRIRLYFIVQGQTYSDLNPLWESHELLLQTIQKGNLVEINSLLTEHILDVDL</sequence>
<protein>
    <submittedName>
        <fullName evidence="1">GntR family transcriptional regulator</fullName>
    </submittedName>
</protein>
<dbReference type="PRINTS" id="PR00033">
    <property type="entry name" value="HTHASNC"/>
</dbReference>
<dbReference type="CDD" id="cd07377">
    <property type="entry name" value="WHTH_GntR"/>
    <property type="match status" value="1"/>
</dbReference>
<evidence type="ECO:0000313" key="1">
    <source>
        <dbReference type="EMBL" id="BBH20563.1"/>
    </source>
</evidence>
<dbReference type="SMART" id="SM00895">
    <property type="entry name" value="FCD"/>
    <property type="match status" value="1"/>
</dbReference>
<dbReference type="AlphaFoldDB" id="A0A3G9J6U6"/>
<dbReference type="InterPro" id="IPR036388">
    <property type="entry name" value="WH-like_DNA-bd_sf"/>
</dbReference>
<gene>
    <name evidence="1" type="ORF">Back11_19080</name>
</gene>
<dbReference type="PANTHER" id="PTHR43537">
    <property type="entry name" value="TRANSCRIPTIONAL REGULATOR, GNTR FAMILY"/>
    <property type="match status" value="1"/>
</dbReference>
<name>A0A3G9J6U6_9BACL</name>
<dbReference type="EMBL" id="AP019308">
    <property type="protein sequence ID" value="BBH20563.1"/>
    <property type="molecule type" value="Genomic_DNA"/>
</dbReference>
<dbReference type="PRINTS" id="PR00035">
    <property type="entry name" value="HTHGNTR"/>
</dbReference>
<dbReference type="KEGG" id="pbk:Back11_19080"/>
<dbReference type="InterPro" id="IPR011711">
    <property type="entry name" value="GntR_C"/>
</dbReference>
<dbReference type="Pfam" id="PF07729">
    <property type="entry name" value="FCD"/>
    <property type="match status" value="1"/>
</dbReference>
<dbReference type="Gene3D" id="1.10.10.10">
    <property type="entry name" value="Winged helix-like DNA-binding domain superfamily/Winged helix DNA-binding domain"/>
    <property type="match status" value="1"/>
</dbReference>
<dbReference type="SMART" id="SM00345">
    <property type="entry name" value="HTH_GNTR"/>
    <property type="match status" value="1"/>
</dbReference>
<dbReference type="OrthoDB" id="9781630at2"/>
<dbReference type="InterPro" id="IPR000524">
    <property type="entry name" value="Tscrpt_reg_HTH_GntR"/>
</dbReference>
<dbReference type="GO" id="GO:0003700">
    <property type="term" value="F:DNA-binding transcription factor activity"/>
    <property type="evidence" value="ECO:0007669"/>
    <property type="project" value="InterPro"/>
</dbReference>
<dbReference type="InterPro" id="IPR036390">
    <property type="entry name" value="WH_DNA-bd_sf"/>
</dbReference>